<dbReference type="AlphaFoldDB" id="A0AAV0ANV7"/>
<feature type="chain" id="PRO_5043852267" evidence="2">
    <location>
        <begin position="20"/>
        <end position="695"/>
    </location>
</feature>
<sequence length="695" mass="80287">MNFITTISFFYLSLLIKHAQVTRLSLDLFPSFPSLSEPERVVASDLEALNSAGEGREKDWLSLRLSSCDDGPDNKRLKIAGEEKGLGINEHVPSAGADGTKSFGEPYFQKSTKMSEMKLGNVENQLDGVEFYSNSNSNLFNLPFYNKMLNRPTIEYRSPELSKNDFLVEDSPASTSNVFPLKPGKNNNDQAFFDDWGLNYNKNIENFNQHVPYITASNNAGREKDLSYQMFNNNSNKNQNQPWNIGQPMVNMGLQTRNPPNVIEALATHQKFINDQNMAFRLELKKLGLDFNSDFSDKSIKPITIPGDNRLVANDSENQNWRDGKGKQLLDGSSKDNQSLTTLRTNNERDRINLPEVGVKTYGNEEQSTVSFDPEKKFERYLMQLIDPNEQYIRLDLIHAYMSKAKELERSSISVSMLKILDYISSYTQTELKRQRLIIIDSEISCFLKQPKVLSFKLDDRRAKMDGRDSTYDDFKTKLRPRIESMDFTGLIKILKESFKGDSLAFYETEKLRPKIKYNRWKSISVRKAFIGKMYLIYTILINKIFHKNLDDKGSFAKNQIEALEFYSIFDLIESVQNANAYPNFDRIRSIITKLGKSELQPETVIEIYKNAFQKDLYHTAKNMIAKVWLLVDLWLQHFKPDLAEQIGYGIGLKHNFKPFINSFIHILLELYPCETHDNENFNYYLQILKPIIQL</sequence>
<name>A0AAV0ANV7_PHAPC</name>
<organism evidence="3 4">
    <name type="scientific">Phakopsora pachyrhizi</name>
    <name type="common">Asian soybean rust disease fungus</name>
    <dbReference type="NCBI Taxonomy" id="170000"/>
    <lineage>
        <taxon>Eukaryota</taxon>
        <taxon>Fungi</taxon>
        <taxon>Dikarya</taxon>
        <taxon>Basidiomycota</taxon>
        <taxon>Pucciniomycotina</taxon>
        <taxon>Pucciniomycetes</taxon>
        <taxon>Pucciniales</taxon>
        <taxon>Phakopsoraceae</taxon>
        <taxon>Phakopsora</taxon>
    </lineage>
</organism>
<proteinExistence type="predicted"/>
<gene>
    <name evidence="3" type="ORF">PPACK8108_LOCUS5451</name>
</gene>
<protein>
    <submittedName>
        <fullName evidence="3">Expressed protein</fullName>
    </submittedName>
</protein>
<evidence type="ECO:0000313" key="3">
    <source>
        <dbReference type="EMBL" id="CAH7670725.1"/>
    </source>
</evidence>
<dbReference type="EMBL" id="CALTRL010001059">
    <property type="protein sequence ID" value="CAH7670725.1"/>
    <property type="molecule type" value="Genomic_DNA"/>
</dbReference>
<feature type="signal peptide" evidence="2">
    <location>
        <begin position="1"/>
        <end position="19"/>
    </location>
</feature>
<comment type="caution">
    <text evidence="3">The sequence shown here is derived from an EMBL/GenBank/DDBJ whole genome shotgun (WGS) entry which is preliminary data.</text>
</comment>
<keyword evidence="2" id="KW-0732">Signal</keyword>
<reference evidence="3" key="1">
    <citation type="submission" date="2022-06" db="EMBL/GenBank/DDBJ databases">
        <authorList>
            <consortium name="SYNGENTA / RWTH Aachen University"/>
        </authorList>
    </citation>
    <scope>NUCLEOTIDE SEQUENCE</scope>
</reference>
<evidence type="ECO:0000256" key="1">
    <source>
        <dbReference type="SAM" id="MobiDB-lite"/>
    </source>
</evidence>
<dbReference type="Proteomes" id="UP001153365">
    <property type="component" value="Unassembled WGS sequence"/>
</dbReference>
<accession>A0AAV0ANV7</accession>
<evidence type="ECO:0000256" key="2">
    <source>
        <dbReference type="SAM" id="SignalP"/>
    </source>
</evidence>
<feature type="region of interest" description="Disordered" evidence="1">
    <location>
        <begin position="311"/>
        <end position="339"/>
    </location>
</feature>
<keyword evidence="4" id="KW-1185">Reference proteome</keyword>
<evidence type="ECO:0000313" key="4">
    <source>
        <dbReference type="Proteomes" id="UP001153365"/>
    </source>
</evidence>